<dbReference type="GO" id="GO:0000155">
    <property type="term" value="F:phosphorelay sensor kinase activity"/>
    <property type="evidence" value="ECO:0007669"/>
    <property type="project" value="InterPro"/>
</dbReference>
<dbReference type="RefSeq" id="WP_160850938.1">
    <property type="nucleotide sequence ID" value="NZ_WUWG01000001.1"/>
</dbReference>
<reference evidence="15 16" key="1">
    <citation type="submission" date="2019-12" db="EMBL/GenBank/DDBJ databases">
        <title>Strain KN286 was isolated from seawater, which was collected from Caroline Seamount in the tropical western Pacific.</title>
        <authorList>
            <person name="Wang Q."/>
        </authorList>
    </citation>
    <scope>NUCLEOTIDE SEQUENCE [LARGE SCALE GENOMIC DNA]</scope>
    <source>
        <strain evidence="15 16">KN286</strain>
    </source>
</reference>
<dbReference type="PROSITE" id="PS50109">
    <property type="entry name" value="HIS_KIN"/>
    <property type="match status" value="1"/>
</dbReference>
<dbReference type="InterPro" id="IPR003661">
    <property type="entry name" value="HisK_dim/P_dom"/>
</dbReference>
<dbReference type="InterPro" id="IPR004358">
    <property type="entry name" value="Sig_transdc_His_kin-like_C"/>
</dbReference>
<comment type="subcellular location">
    <subcellularLocation>
        <location evidence="2">Membrane</location>
    </subcellularLocation>
</comment>
<evidence type="ECO:0000256" key="12">
    <source>
        <dbReference type="SAM" id="Phobius"/>
    </source>
</evidence>
<evidence type="ECO:0000256" key="9">
    <source>
        <dbReference type="ARBA" id="ARBA00023012"/>
    </source>
</evidence>
<evidence type="ECO:0000256" key="11">
    <source>
        <dbReference type="SAM" id="MobiDB-lite"/>
    </source>
</evidence>
<dbReference type="PRINTS" id="PR00344">
    <property type="entry name" value="BCTRLSENSOR"/>
</dbReference>
<dbReference type="CDD" id="cd06225">
    <property type="entry name" value="HAMP"/>
    <property type="match status" value="1"/>
</dbReference>
<dbReference type="PROSITE" id="PS50885">
    <property type="entry name" value="HAMP"/>
    <property type="match status" value="1"/>
</dbReference>
<evidence type="ECO:0000256" key="4">
    <source>
        <dbReference type="ARBA" id="ARBA00022553"/>
    </source>
</evidence>
<dbReference type="SUPFAM" id="SSF47384">
    <property type="entry name" value="Homodimeric domain of signal transducing histidine kinase"/>
    <property type="match status" value="1"/>
</dbReference>
<keyword evidence="8 12" id="KW-1133">Transmembrane helix</keyword>
<dbReference type="GO" id="GO:0016020">
    <property type="term" value="C:membrane"/>
    <property type="evidence" value="ECO:0007669"/>
    <property type="project" value="UniProtKB-SubCell"/>
</dbReference>
<dbReference type="Gene3D" id="3.30.565.10">
    <property type="entry name" value="Histidine kinase-like ATPase, C-terminal domain"/>
    <property type="match status" value="1"/>
</dbReference>
<dbReference type="InterPro" id="IPR050428">
    <property type="entry name" value="TCS_sensor_his_kinase"/>
</dbReference>
<dbReference type="SMART" id="SM00388">
    <property type="entry name" value="HisKA"/>
    <property type="match status" value="1"/>
</dbReference>
<keyword evidence="9" id="KW-0902">Two-component regulatory system</keyword>
<dbReference type="PANTHER" id="PTHR45436">
    <property type="entry name" value="SENSOR HISTIDINE KINASE YKOH"/>
    <property type="match status" value="1"/>
</dbReference>
<comment type="caution">
    <text evidence="15">The sequence shown here is derived from an EMBL/GenBank/DDBJ whole genome shotgun (WGS) entry which is preliminary data.</text>
</comment>
<evidence type="ECO:0000313" key="16">
    <source>
        <dbReference type="Proteomes" id="UP000436016"/>
    </source>
</evidence>
<evidence type="ECO:0000259" key="14">
    <source>
        <dbReference type="PROSITE" id="PS50885"/>
    </source>
</evidence>
<dbReference type="SUPFAM" id="SSF55874">
    <property type="entry name" value="ATPase domain of HSP90 chaperone/DNA topoisomerase II/histidine kinase"/>
    <property type="match status" value="1"/>
</dbReference>
<dbReference type="PANTHER" id="PTHR45436:SF5">
    <property type="entry name" value="SENSOR HISTIDINE KINASE TRCS"/>
    <property type="match status" value="1"/>
</dbReference>
<keyword evidence="5" id="KW-0808">Transferase</keyword>
<evidence type="ECO:0000256" key="8">
    <source>
        <dbReference type="ARBA" id="ARBA00022989"/>
    </source>
</evidence>
<evidence type="ECO:0000256" key="2">
    <source>
        <dbReference type="ARBA" id="ARBA00004370"/>
    </source>
</evidence>
<keyword evidence="16" id="KW-1185">Reference proteome</keyword>
<evidence type="ECO:0000256" key="5">
    <source>
        <dbReference type="ARBA" id="ARBA00022679"/>
    </source>
</evidence>
<keyword evidence="10 12" id="KW-0472">Membrane</keyword>
<keyword evidence="7 15" id="KW-0418">Kinase</keyword>
<evidence type="ECO:0000259" key="13">
    <source>
        <dbReference type="PROSITE" id="PS50109"/>
    </source>
</evidence>
<dbReference type="EMBL" id="WUWG01000001">
    <property type="protein sequence ID" value="MXU63946.1"/>
    <property type="molecule type" value="Genomic_DNA"/>
</dbReference>
<dbReference type="Pfam" id="PF13755">
    <property type="entry name" value="Sensor_TM1"/>
    <property type="match status" value="1"/>
</dbReference>
<dbReference type="InterPro" id="IPR005467">
    <property type="entry name" value="His_kinase_dom"/>
</dbReference>
<dbReference type="CDD" id="cd00082">
    <property type="entry name" value="HisKA"/>
    <property type="match status" value="1"/>
</dbReference>
<dbReference type="EC" id="2.7.13.3" evidence="3"/>
<dbReference type="SMART" id="SM00387">
    <property type="entry name" value="HATPase_c"/>
    <property type="match status" value="1"/>
</dbReference>
<dbReference type="Pfam" id="PF13756">
    <property type="entry name" value="Stimulus_sens_1"/>
    <property type="match status" value="1"/>
</dbReference>
<evidence type="ECO:0000256" key="6">
    <source>
        <dbReference type="ARBA" id="ARBA00022692"/>
    </source>
</evidence>
<keyword evidence="6 12" id="KW-0812">Transmembrane</keyword>
<dbReference type="AlphaFoldDB" id="A0A6B0TJ92"/>
<dbReference type="Pfam" id="PF00512">
    <property type="entry name" value="HisKA"/>
    <property type="match status" value="1"/>
</dbReference>
<dbReference type="InterPro" id="IPR003594">
    <property type="entry name" value="HATPase_dom"/>
</dbReference>
<evidence type="ECO:0000313" key="15">
    <source>
        <dbReference type="EMBL" id="MXU63946.1"/>
    </source>
</evidence>
<sequence length="580" mass="63254">MIDLTPRPRPPRKERSGIILGGGWSDDPNDDGRRQAGESMGFWSREGSKPFGHRSPLARKIITFNLVALGVLVAGVLYLNQFQDGLISMRERSLVAESQMIAQAISSNWSETDTKSENEARAVETLDSLGANTAARAQLFDADGGLLADTFFLQRGGDAPAPTQITPEDGPRTSAMTNIMNEVWTRFARLYQRVEEAEDAPSSLFSNEQALTAIETGEVTPERRNNRAGQILFSVAAPITSGDAVTGAVVLTTQGGELDTIVRTEREQILQVFALAMISSIALSLVLANTIARPIRKLAEAAEKGGATSSRRLNPERIRIPDMTARPDEIGYLSGAMRMMTAALYDRIEANEVFAADVAHEIKNPLTSLRSAVETMRYAKTEENREKLLKVIEQDVNRLDRLVTDISNASRLDSELVRDEMVPFDLGKMLGNLVEYNIPNAEKVGGHLQADLPDTPLMISGLEGRLAQVFVNLITNAISFTTEGGVVTVSARRGTNGLVRVMVEDTGPGIPEDNLKDVFSRFYSERPDQEFGNHSGLGLAISKQIVEAHGGQIWAQNVRDADADPDSPPQGARFVVELPD</sequence>
<dbReference type="InterPro" id="IPR025919">
    <property type="entry name" value="Stimulus_sens_dom"/>
</dbReference>
<dbReference type="InterPro" id="IPR036890">
    <property type="entry name" value="HATPase_C_sf"/>
</dbReference>
<keyword evidence="4" id="KW-0597">Phosphoprotein</keyword>
<feature type="transmembrane region" description="Helical" evidence="12">
    <location>
        <begin position="269"/>
        <end position="288"/>
    </location>
</feature>
<comment type="catalytic activity">
    <reaction evidence="1">
        <text>ATP + protein L-histidine = ADP + protein N-phospho-L-histidine.</text>
        <dbReference type="EC" id="2.7.13.3"/>
    </reaction>
</comment>
<proteinExistence type="predicted"/>
<dbReference type="Gene3D" id="1.10.287.130">
    <property type="match status" value="1"/>
</dbReference>
<accession>A0A6B0TJ92</accession>
<evidence type="ECO:0000256" key="10">
    <source>
        <dbReference type="ARBA" id="ARBA00023136"/>
    </source>
</evidence>
<protein>
    <recommendedName>
        <fullName evidence="3">histidine kinase</fullName>
        <ecNumber evidence="3">2.7.13.3</ecNumber>
    </recommendedName>
</protein>
<dbReference type="CDD" id="cd00075">
    <property type="entry name" value="HATPase"/>
    <property type="match status" value="1"/>
</dbReference>
<feature type="domain" description="HAMP" evidence="14">
    <location>
        <begin position="289"/>
        <end position="349"/>
    </location>
</feature>
<feature type="domain" description="Histidine kinase" evidence="13">
    <location>
        <begin position="357"/>
        <end position="580"/>
    </location>
</feature>
<feature type="transmembrane region" description="Helical" evidence="12">
    <location>
        <begin position="61"/>
        <end position="79"/>
    </location>
</feature>
<name>A0A6B0TJ92_9RHOB</name>
<dbReference type="InterPro" id="IPR003660">
    <property type="entry name" value="HAMP_dom"/>
</dbReference>
<evidence type="ECO:0000256" key="3">
    <source>
        <dbReference type="ARBA" id="ARBA00012438"/>
    </source>
</evidence>
<feature type="region of interest" description="Disordered" evidence="11">
    <location>
        <begin position="1"/>
        <end position="51"/>
    </location>
</feature>
<organism evidence="15 16">
    <name type="scientific">Oceanomicrobium pacificus</name>
    <dbReference type="NCBI Taxonomy" id="2692916"/>
    <lineage>
        <taxon>Bacteria</taxon>
        <taxon>Pseudomonadati</taxon>
        <taxon>Pseudomonadota</taxon>
        <taxon>Alphaproteobacteria</taxon>
        <taxon>Rhodobacterales</taxon>
        <taxon>Paracoccaceae</taxon>
        <taxon>Oceanomicrobium</taxon>
    </lineage>
</organism>
<dbReference type="InterPro" id="IPR025908">
    <property type="entry name" value="Sensor_TM1"/>
</dbReference>
<dbReference type="Pfam" id="PF02518">
    <property type="entry name" value="HATPase_c"/>
    <property type="match status" value="1"/>
</dbReference>
<dbReference type="Proteomes" id="UP000436016">
    <property type="component" value="Unassembled WGS sequence"/>
</dbReference>
<evidence type="ECO:0000256" key="7">
    <source>
        <dbReference type="ARBA" id="ARBA00022777"/>
    </source>
</evidence>
<dbReference type="Gene3D" id="6.10.340.10">
    <property type="match status" value="1"/>
</dbReference>
<evidence type="ECO:0000256" key="1">
    <source>
        <dbReference type="ARBA" id="ARBA00000085"/>
    </source>
</evidence>
<dbReference type="InterPro" id="IPR036097">
    <property type="entry name" value="HisK_dim/P_sf"/>
</dbReference>
<gene>
    <name evidence="15" type="ORF">GSH16_00705</name>
</gene>